<dbReference type="NCBIfam" id="TIGR00879">
    <property type="entry name" value="SP"/>
    <property type="match status" value="1"/>
</dbReference>
<sequence length="602" mass="65362">MAPHDDDEASVPLIAAPSHTSFPDEHAKRVSADRDAITDAPGSAKRHSRFREEMDDTHENVYAEREGLRRADSEEEEEMQDQETLGDVDESKLLRPGVFIWCLTLCAGVSGLLFGYDTGVISSTLISINNDLSSRPLTTLDKSLITSATSFFALLASPLTGLLADSLGRKPLILIADALFVIGALLQAYTSTVWGMILGRSIVGAAVGSASFVVPLYISELSPSPFRGRLVTVSSLFITGGQVVAYGVGWAFSETLGGWRWMVGLGAAPALLQFVMLFFMPETPRLLIQKGRVVEAKRVLSRVYGSSNDMQRLVSAVLRRVEVEVMEEELLRPQTLKDTNSWTARLTHTTSSFTQLLTVGPYRRALTIACTLQAAQQMCGFNSLMYFSATIFQLVGFSSPTLTSLSIALTNFAFTLVAFWTIDRIGRRRILLQSIPIMVLGLACCAVAFAFVALPEEAHARFLPLLGRAAGQATVWPVLILLSMITYVAAYALGLGCVPWQQSELFPLSVRATGSALATSTNWASNTLVGLTFLPFMGLLGPSGTFALYAVVCVGAWVAVWRIYPETAGLGLEDVGALLKEGYGVRESVEGFKRRRREANDG</sequence>
<dbReference type="PRINTS" id="PR00171">
    <property type="entry name" value="SUGRTRNSPORT"/>
</dbReference>
<evidence type="ECO:0000256" key="4">
    <source>
        <dbReference type="ARBA" id="ARBA00022692"/>
    </source>
</evidence>
<keyword evidence="5 10" id="KW-1133">Transmembrane helix</keyword>
<dbReference type="InterPro" id="IPR003663">
    <property type="entry name" value="Sugar/inositol_transpt"/>
</dbReference>
<proteinExistence type="inferred from homology"/>
<evidence type="ECO:0000256" key="7">
    <source>
        <dbReference type="ARBA" id="ARBA00049119"/>
    </source>
</evidence>
<dbReference type="OMA" id="ETGWRWM"/>
<dbReference type="PANTHER" id="PTHR48020">
    <property type="entry name" value="PROTON MYO-INOSITOL COTRANSPORTER"/>
    <property type="match status" value="1"/>
</dbReference>
<feature type="transmembrane region" description="Helical" evidence="10">
    <location>
        <begin position="379"/>
        <end position="396"/>
    </location>
</feature>
<accession>A0A1Y2LHI9</accession>
<evidence type="ECO:0000256" key="8">
    <source>
        <dbReference type="RuleBase" id="RU003346"/>
    </source>
</evidence>
<feature type="transmembrane region" description="Helical" evidence="10">
    <location>
        <begin position="196"/>
        <end position="218"/>
    </location>
</feature>
<dbReference type="GO" id="GO:0016020">
    <property type="term" value="C:membrane"/>
    <property type="evidence" value="ECO:0007669"/>
    <property type="project" value="UniProtKB-SubCell"/>
</dbReference>
<feature type="compositionally biased region" description="Acidic residues" evidence="9">
    <location>
        <begin position="73"/>
        <end position="85"/>
    </location>
</feature>
<dbReference type="PROSITE" id="PS00216">
    <property type="entry name" value="SUGAR_TRANSPORT_1"/>
    <property type="match status" value="2"/>
</dbReference>
<dbReference type="InterPro" id="IPR005828">
    <property type="entry name" value="MFS_sugar_transport-like"/>
</dbReference>
<comment type="similarity">
    <text evidence="2 8">Belongs to the major facilitator superfamily. Sugar transporter (TC 2.A.1.1) family.</text>
</comment>
<dbReference type="InParanoid" id="A0A1Y2LHI9"/>
<feature type="transmembrane region" description="Helical" evidence="10">
    <location>
        <begin position="258"/>
        <end position="280"/>
    </location>
</feature>
<feature type="transmembrane region" description="Helical" evidence="10">
    <location>
        <begin position="230"/>
        <end position="252"/>
    </location>
</feature>
<dbReference type="EMBL" id="KZ107866">
    <property type="protein sequence ID" value="OSS43414.1"/>
    <property type="molecule type" value="Genomic_DNA"/>
</dbReference>
<feature type="domain" description="Major facilitator superfamily (MFS) profile" evidence="11">
    <location>
        <begin position="103"/>
        <end position="568"/>
    </location>
</feature>
<feature type="transmembrane region" description="Helical" evidence="10">
    <location>
        <begin position="434"/>
        <end position="454"/>
    </location>
</feature>
<feature type="transmembrane region" description="Helical" evidence="10">
    <location>
        <begin position="546"/>
        <end position="564"/>
    </location>
</feature>
<dbReference type="SUPFAM" id="SSF103473">
    <property type="entry name" value="MFS general substrate transporter"/>
    <property type="match status" value="1"/>
</dbReference>
<evidence type="ECO:0000256" key="9">
    <source>
        <dbReference type="SAM" id="MobiDB-lite"/>
    </source>
</evidence>
<dbReference type="InterPro" id="IPR036259">
    <property type="entry name" value="MFS_trans_sf"/>
</dbReference>
<organism evidence="12 13">
    <name type="scientific">Epicoccum nigrum</name>
    <name type="common">Soil fungus</name>
    <name type="synonym">Epicoccum purpurascens</name>
    <dbReference type="NCBI Taxonomy" id="105696"/>
    <lineage>
        <taxon>Eukaryota</taxon>
        <taxon>Fungi</taxon>
        <taxon>Dikarya</taxon>
        <taxon>Ascomycota</taxon>
        <taxon>Pezizomycotina</taxon>
        <taxon>Dothideomycetes</taxon>
        <taxon>Pleosporomycetidae</taxon>
        <taxon>Pleosporales</taxon>
        <taxon>Pleosporineae</taxon>
        <taxon>Didymellaceae</taxon>
        <taxon>Epicoccum</taxon>
    </lineage>
</organism>
<dbReference type="PANTHER" id="PTHR48020:SF12">
    <property type="entry name" value="PROTON MYO-INOSITOL COTRANSPORTER"/>
    <property type="match status" value="1"/>
</dbReference>
<feature type="compositionally biased region" description="Basic and acidic residues" evidence="9">
    <location>
        <begin position="57"/>
        <end position="72"/>
    </location>
</feature>
<dbReference type="Gene3D" id="1.20.1250.20">
    <property type="entry name" value="MFS general substrate transporter like domains"/>
    <property type="match status" value="1"/>
</dbReference>
<dbReference type="FunFam" id="1.20.1250.20:FF:000073">
    <property type="entry name" value="MFS myo-inositol transporter, putative"/>
    <property type="match status" value="1"/>
</dbReference>
<keyword evidence="4 10" id="KW-0812">Transmembrane</keyword>
<dbReference type="AlphaFoldDB" id="A0A1Y2LHI9"/>
<feature type="compositionally biased region" description="Basic and acidic residues" evidence="9">
    <location>
        <begin position="22"/>
        <end position="37"/>
    </location>
</feature>
<evidence type="ECO:0000256" key="2">
    <source>
        <dbReference type="ARBA" id="ARBA00010992"/>
    </source>
</evidence>
<dbReference type="PROSITE" id="PS50850">
    <property type="entry name" value="MFS"/>
    <property type="match status" value="1"/>
</dbReference>
<evidence type="ECO:0000256" key="6">
    <source>
        <dbReference type="ARBA" id="ARBA00023136"/>
    </source>
</evidence>
<gene>
    <name evidence="12" type="ORF">B5807_11807</name>
</gene>
<evidence type="ECO:0000259" key="11">
    <source>
        <dbReference type="PROSITE" id="PS50850"/>
    </source>
</evidence>
<name>A0A1Y2LHI9_EPING</name>
<feature type="transmembrane region" description="Helical" evidence="10">
    <location>
        <begin position="402"/>
        <end position="422"/>
    </location>
</feature>
<dbReference type="FunCoup" id="A0A1Y2LHI9">
    <property type="interactions" value="1143"/>
</dbReference>
<dbReference type="GO" id="GO:0005366">
    <property type="term" value="F:myo-inositol:proton symporter activity"/>
    <property type="evidence" value="ECO:0007669"/>
    <property type="project" value="TreeGrafter"/>
</dbReference>
<keyword evidence="3 8" id="KW-0813">Transport</keyword>
<dbReference type="InterPro" id="IPR005829">
    <property type="entry name" value="Sugar_transporter_CS"/>
</dbReference>
<dbReference type="PROSITE" id="PS00217">
    <property type="entry name" value="SUGAR_TRANSPORT_2"/>
    <property type="match status" value="1"/>
</dbReference>
<feature type="transmembrane region" description="Helical" evidence="10">
    <location>
        <begin position="98"/>
        <end position="116"/>
    </location>
</feature>
<dbReference type="InterPro" id="IPR050814">
    <property type="entry name" value="Myo-inositol_Transporter"/>
</dbReference>
<dbReference type="Proteomes" id="UP000193240">
    <property type="component" value="Unassembled WGS sequence"/>
</dbReference>
<dbReference type="Pfam" id="PF00083">
    <property type="entry name" value="Sugar_tr"/>
    <property type="match status" value="1"/>
</dbReference>
<feature type="region of interest" description="Disordered" evidence="9">
    <location>
        <begin position="1"/>
        <end position="85"/>
    </location>
</feature>
<feature type="transmembrane region" description="Helical" evidence="10">
    <location>
        <begin position="171"/>
        <end position="190"/>
    </location>
</feature>
<evidence type="ECO:0000256" key="10">
    <source>
        <dbReference type="SAM" id="Phobius"/>
    </source>
</evidence>
<feature type="transmembrane region" description="Helical" evidence="10">
    <location>
        <begin position="144"/>
        <end position="164"/>
    </location>
</feature>
<evidence type="ECO:0000256" key="3">
    <source>
        <dbReference type="ARBA" id="ARBA00022448"/>
    </source>
</evidence>
<evidence type="ECO:0000313" key="12">
    <source>
        <dbReference type="EMBL" id="OSS43414.1"/>
    </source>
</evidence>
<dbReference type="InterPro" id="IPR020846">
    <property type="entry name" value="MFS_dom"/>
</dbReference>
<evidence type="ECO:0000256" key="1">
    <source>
        <dbReference type="ARBA" id="ARBA00004141"/>
    </source>
</evidence>
<keyword evidence="6 10" id="KW-0472">Membrane</keyword>
<feature type="transmembrane region" description="Helical" evidence="10">
    <location>
        <begin position="474"/>
        <end position="500"/>
    </location>
</feature>
<evidence type="ECO:0000313" key="13">
    <source>
        <dbReference type="Proteomes" id="UP000193240"/>
    </source>
</evidence>
<reference evidence="12 13" key="1">
    <citation type="journal article" date="2017" name="Genome Announc.">
        <title>Genome sequence of the saprophytic ascomycete Epicoccum nigrum ICMP 19927 strain isolated from New Zealand.</title>
        <authorList>
            <person name="Fokin M."/>
            <person name="Fleetwood D."/>
            <person name="Weir B.S."/>
            <person name="Villas-Boas S.G."/>
        </authorList>
    </citation>
    <scope>NUCLEOTIDE SEQUENCE [LARGE SCALE GENOMIC DNA]</scope>
    <source>
        <strain evidence="12 13">ICMP 19927</strain>
    </source>
</reference>
<protein>
    <recommendedName>
        <fullName evidence="11">Major facilitator superfamily (MFS) profile domain-containing protein</fullName>
    </recommendedName>
</protein>
<comment type="catalytic activity">
    <reaction evidence="7">
        <text>myo-inositol(out) + H(+)(out) = myo-inositol(in) + H(+)(in)</text>
        <dbReference type="Rhea" id="RHEA:60364"/>
        <dbReference type="ChEBI" id="CHEBI:15378"/>
        <dbReference type="ChEBI" id="CHEBI:17268"/>
    </reaction>
</comment>
<evidence type="ECO:0000256" key="5">
    <source>
        <dbReference type="ARBA" id="ARBA00022989"/>
    </source>
</evidence>
<dbReference type="GO" id="GO:1904679">
    <property type="term" value="P:myo-inositol import across plasma membrane"/>
    <property type="evidence" value="ECO:0007669"/>
    <property type="project" value="TreeGrafter"/>
</dbReference>
<comment type="subcellular location">
    <subcellularLocation>
        <location evidence="1">Membrane</location>
        <topology evidence="1">Multi-pass membrane protein</topology>
    </subcellularLocation>
</comment>
<keyword evidence="13" id="KW-1185">Reference proteome</keyword>